<keyword evidence="3" id="KW-1185">Reference proteome</keyword>
<dbReference type="InterPro" id="IPR036928">
    <property type="entry name" value="AS_sf"/>
</dbReference>
<dbReference type="PANTHER" id="PTHR11895:SF67">
    <property type="entry name" value="AMIDASE DOMAIN-CONTAINING PROTEIN"/>
    <property type="match status" value="1"/>
</dbReference>
<dbReference type="OMA" id="VKDEYQV"/>
<dbReference type="PANTHER" id="PTHR11895">
    <property type="entry name" value="TRANSAMIDASE"/>
    <property type="match status" value="1"/>
</dbReference>
<organism evidence="2 3">
    <name type="scientific">Reticulomyxa filosa</name>
    <dbReference type="NCBI Taxonomy" id="46433"/>
    <lineage>
        <taxon>Eukaryota</taxon>
        <taxon>Sar</taxon>
        <taxon>Rhizaria</taxon>
        <taxon>Retaria</taxon>
        <taxon>Foraminifera</taxon>
        <taxon>Monothalamids</taxon>
        <taxon>Reticulomyxidae</taxon>
        <taxon>Reticulomyxa</taxon>
    </lineage>
</organism>
<feature type="domain" description="Amidase" evidence="1">
    <location>
        <begin position="111"/>
        <end position="241"/>
    </location>
</feature>
<proteinExistence type="predicted"/>
<dbReference type="Proteomes" id="UP000023152">
    <property type="component" value="Unassembled WGS sequence"/>
</dbReference>
<accession>X6NZ40</accession>
<feature type="domain" description="Amidase" evidence="1">
    <location>
        <begin position="2"/>
        <end position="81"/>
    </location>
</feature>
<dbReference type="Gene3D" id="3.90.1300.10">
    <property type="entry name" value="Amidase signature (AS) domain"/>
    <property type="match status" value="1"/>
</dbReference>
<dbReference type="OrthoDB" id="421993at2759"/>
<name>X6NZ40_RETFI</name>
<protein>
    <submittedName>
        <fullName evidence="2">Amidase family protein</fullName>
    </submittedName>
</protein>
<evidence type="ECO:0000313" key="3">
    <source>
        <dbReference type="Proteomes" id="UP000023152"/>
    </source>
</evidence>
<dbReference type="InterPro" id="IPR000120">
    <property type="entry name" value="Amidase"/>
</dbReference>
<evidence type="ECO:0000259" key="1">
    <source>
        <dbReference type="Pfam" id="PF01425"/>
    </source>
</evidence>
<feature type="non-terminal residue" evidence="2">
    <location>
        <position position="1"/>
    </location>
</feature>
<dbReference type="GO" id="GO:0003824">
    <property type="term" value="F:catalytic activity"/>
    <property type="evidence" value="ECO:0007669"/>
    <property type="project" value="InterPro"/>
</dbReference>
<dbReference type="Pfam" id="PF01425">
    <property type="entry name" value="Amidase"/>
    <property type="match status" value="2"/>
</dbReference>
<evidence type="ECO:0000313" key="2">
    <source>
        <dbReference type="EMBL" id="ETO31109.1"/>
    </source>
</evidence>
<gene>
    <name evidence="2" type="ORF">RFI_06006</name>
</gene>
<dbReference type="InterPro" id="IPR023631">
    <property type="entry name" value="Amidase_dom"/>
</dbReference>
<dbReference type="AlphaFoldDB" id="X6NZ40"/>
<comment type="caution">
    <text evidence="2">The sequence shown here is derived from an EMBL/GenBank/DDBJ whole genome shotgun (WGS) entry which is preliminary data.</text>
</comment>
<sequence length="316" mass="34970">VFDGVPVGVKDEYQVKGYYSTYATTFRAGLEGIQYEDDIVVERLRKLGAIIFGKLNMQEIGIVASSVNPNFGNIFNPYGKDLHREAGPFPFFFFFFFFFGDLQMLKVLFSGSSSASGAAVAAGLLPVALGADGGGSIRIPSSLNGVVGLSATFGRVPHVDYGCWSHVHKGALTTTLRDQMLTYYAISGAMDDNVVSQTSKSATNPPKHFHGFQNANALSDVTVGIWWDCLLFLLDHSTSKKKIKQHNNKHNNNNNIVVKQCDDVVRTLKEHYNVKIKNYTIDHLKEIVKSHQYGILTEFAAGLITAYLNKYKCKYT</sequence>
<dbReference type="SUPFAM" id="SSF75304">
    <property type="entry name" value="Amidase signature (AS) enzymes"/>
    <property type="match status" value="1"/>
</dbReference>
<reference evidence="2 3" key="1">
    <citation type="journal article" date="2013" name="Curr. Biol.">
        <title>The Genome of the Foraminiferan Reticulomyxa filosa.</title>
        <authorList>
            <person name="Glockner G."/>
            <person name="Hulsmann N."/>
            <person name="Schleicher M."/>
            <person name="Noegel A.A."/>
            <person name="Eichinger L."/>
            <person name="Gallinger C."/>
            <person name="Pawlowski J."/>
            <person name="Sierra R."/>
            <person name="Euteneuer U."/>
            <person name="Pillet L."/>
            <person name="Moustafa A."/>
            <person name="Platzer M."/>
            <person name="Groth M."/>
            <person name="Szafranski K."/>
            <person name="Schliwa M."/>
        </authorList>
    </citation>
    <scope>NUCLEOTIDE SEQUENCE [LARGE SCALE GENOMIC DNA]</scope>
</reference>
<dbReference type="EMBL" id="ASPP01005125">
    <property type="protein sequence ID" value="ETO31109.1"/>
    <property type="molecule type" value="Genomic_DNA"/>
</dbReference>